<dbReference type="InterPro" id="IPR005202">
    <property type="entry name" value="TF_GRAS"/>
</dbReference>
<name>A0A9Q1LWP3_9SOLA</name>
<comment type="similarity">
    <text evidence="3">Belongs to the GRAS family.</text>
</comment>
<evidence type="ECO:0000256" key="3">
    <source>
        <dbReference type="PROSITE-ProRule" id="PRU01191"/>
    </source>
</evidence>
<keyword evidence="2" id="KW-0804">Transcription</keyword>
<proteinExistence type="inferred from homology"/>
<protein>
    <submittedName>
        <fullName evidence="4">Uncharacterized protein</fullName>
    </submittedName>
</protein>
<dbReference type="Proteomes" id="UP001152561">
    <property type="component" value="Unassembled WGS sequence"/>
</dbReference>
<reference evidence="5" key="1">
    <citation type="journal article" date="2023" name="Proc. Natl. Acad. Sci. U.S.A.">
        <title>Genomic and structural basis for evolution of tropane alkaloid biosynthesis.</title>
        <authorList>
            <person name="Wanga Y.-J."/>
            <person name="Taina T."/>
            <person name="Yua J.-Y."/>
            <person name="Lia J."/>
            <person name="Xua B."/>
            <person name="Chenc J."/>
            <person name="D'Auriad J.C."/>
            <person name="Huanga J.-P."/>
            <person name="Huanga S.-X."/>
        </authorList>
    </citation>
    <scope>NUCLEOTIDE SEQUENCE [LARGE SCALE GENOMIC DNA]</scope>
    <source>
        <strain evidence="5">cv. KIB-2019</strain>
    </source>
</reference>
<accession>A0A9Q1LWP3</accession>
<gene>
    <name evidence="4" type="ORF">K7X08_006085</name>
</gene>
<dbReference type="PANTHER" id="PTHR31636">
    <property type="entry name" value="OSJNBA0084A10.13 PROTEIN-RELATED"/>
    <property type="match status" value="1"/>
</dbReference>
<dbReference type="PROSITE" id="PS50985">
    <property type="entry name" value="GRAS"/>
    <property type="match status" value="1"/>
</dbReference>
<dbReference type="Pfam" id="PF03514">
    <property type="entry name" value="GRAS"/>
    <property type="match status" value="1"/>
</dbReference>
<comment type="caution">
    <text evidence="4">The sequence shown here is derived from an EMBL/GenBank/DDBJ whole genome shotgun (WGS) entry which is preliminary data.</text>
</comment>
<dbReference type="OrthoDB" id="2019341at2759"/>
<feature type="region of interest" description="Leucine repeat II (LRII)" evidence="3">
    <location>
        <begin position="70"/>
        <end position="102"/>
    </location>
</feature>
<dbReference type="AlphaFoldDB" id="A0A9Q1LWP3"/>
<evidence type="ECO:0000313" key="4">
    <source>
        <dbReference type="EMBL" id="KAJ8543562.1"/>
    </source>
</evidence>
<keyword evidence="1" id="KW-0805">Transcription regulation</keyword>
<evidence type="ECO:0000256" key="2">
    <source>
        <dbReference type="ARBA" id="ARBA00023163"/>
    </source>
</evidence>
<comment type="caution">
    <text evidence="3">Lacks conserved residue(s) required for the propagation of feature annotation.</text>
</comment>
<organism evidence="4 5">
    <name type="scientific">Anisodus acutangulus</name>
    <dbReference type="NCBI Taxonomy" id="402998"/>
    <lineage>
        <taxon>Eukaryota</taxon>
        <taxon>Viridiplantae</taxon>
        <taxon>Streptophyta</taxon>
        <taxon>Embryophyta</taxon>
        <taxon>Tracheophyta</taxon>
        <taxon>Spermatophyta</taxon>
        <taxon>Magnoliopsida</taxon>
        <taxon>eudicotyledons</taxon>
        <taxon>Gunneridae</taxon>
        <taxon>Pentapetalae</taxon>
        <taxon>asterids</taxon>
        <taxon>lamiids</taxon>
        <taxon>Solanales</taxon>
        <taxon>Solanaceae</taxon>
        <taxon>Solanoideae</taxon>
        <taxon>Hyoscyameae</taxon>
        <taxon>Anisodus</taxon>
    </lineage>
</organism>
<evidence type="ECO:0000313" key="5">
    <source>
        <dbReference type="Proteomes" id="UP001152561"/>
    </source>
</evidence>
<feature type="region of interest" description="SAW" evidence="3">
    <location>
        <begin position="144"/>
        <end position="219"/>
    </location>
</feature>
<feature type="short sequence motif" description="VHIID" evidence="3">
    <location>
        <begin position="20"/>
        <end position="24"/>
    </location>
</feature>
<sequence length="223" mass="26171">MSNVFANKSIAKLTSESPRIHIIDFGILYGFQWPCIIHGISLRPGGPPKLKITGIDFPQPGFRPAEMVEETGRRLENFSKRFGVPFEYKAIAKKWDDIKLEDLEIARDEMLVFDMFEATMTREDEDRMKFEKEVFGRDIMNVIACEGTERVERPKSYSQWSVRNQIAGFRQLLLDRDIVNEVKAKVRMFYHTDFLVDEDSNWMLQGWKGRIMYALSVWEPIYK</sequence>
<dbReference type="EMBL" id="JAJAGQ010000014">
    <property type="protein sequence ID" value="KAJ8543562.1"/>
    <property type="molecule type" value="Genomic_DNA"/>
</dbReference>
<evidence type="ECO:0000256" key="1">
    <source>
        <dbReference type="ARBA" id="ARBA00023015"/>
    </source>
</evidence>
<keyword evidence="5" id="KW-1185">Reference proteome</keyword>